<feature type="signal peptide" evidence="3">
    <location>
        <begin position="1"/>
        <end position="21"/>
    </location>
</feature>
<keyword evidence="2" id="KW-0472">Membrane</keyword>
<gene>
    <name evidence="4" type="ORF">R2601_16560</name>
</gene>
<dbReference type="AlphaFoldDB" id="Q0FR36"/>
<reference evidence="4 5" key="1">
    <citation type="journal article" date="2010" name="J. Bacteriol.">
        <title>Genome sequences of Pelagibaca bermudensis HTCC2601T and Maritimibacter alkaliphilus HTCC2654T, the type strains of two marine Roseobacter genera.</title>
        <authorList>
            <person name="Thrash J.C."/>
            <person name="Cho J.C."/>
            <person name="Ferriera S."/>
            <person name="Johnson J."/>
            <person name="Vergin K.L."/>
            <person name="Giovannoni S.J."/>
        </authorList>
    </citation>
    <scope>NUCLEOTIDE SEQUENCE [LARGE SCALE GENOMIC DNA]</scope>
    <source>
        <strain evidence="5">DSM 26914 / JCM 13377 / KCTC 12554 / HTCC2601</strain>
    </source>
</reference>
<protein>
    <submittedName>
        <fullName evidence="4">Uncharacterized protein</fullName>
    </submittedName>
</protein>
<dbReference type="STRING" id="314265.R2601_16560"/>
<feature type="compositionally biased region" description="Basic and acidic residues" evidence="1">
    <location>
        <begin position="52"/>
        <end position="98"/>
    </location>
</feature>
<keyword evidence="5" id="KW-1185">Reference proteome</keyword>
<keyword evidence="2" id="KW-0812">Transmembrane</keyword>
<feature type="region of interest" description="Disordered" evidence="1">
    <location>
        <begin position="52"/>
        <end position="105"/>
    </location>
</feature>
<evidence type="ECO:0000313" key="4">
    <source>
        <dbReference type="EMBL" id="EAU46751.1"/>
    </source>
</evidence>
<comment type="caution">
    <text evidence="4">The sequence shown here is derived from an EMBL/GenBank/DDBJ whole genome shotgun (WGS) entry which is preliminary data.</text>
</comment>
<feature type="chain" id="PRO_5004171884" evidence="3">
    <location>
        <begin position="22"/>
        <end position="196"/>
    </location>
</feature>
<dbReference type="HOGENOM" id="CLU_121962_0_0_5"/>
<proteinExistence type="predicted"/>
<evidence type="ECO:0000256" key="2">
    <source>
        <dbReference type="SAM" id="Phobius"/>
    </source>
</evidence>
<evidence type="ECO:0000256" key="3">
    <source>
        <dbReference type="SAM" id="SignalP"/>
    </source>
</evidence>
<evidence type="ECO:0000256" key="1">
    <source>
        <dbReference type="SAM" id="MobiDB-lite"/>
    </source>
</evidence>
<name>Q0FR36_SALBH</name>
<evidence type="ECO:0000313" key="5">
    <source>
        <dbReference type="Proteomes" id="UP000006230"/>
    </source>
</evidence>
<dbReference type="RefSeq" id="WP_007796717.1">
    <property type="nucleotide sequence ID" value="NZ_DS022276.1"/>
</dbReference>
<feature type="transmembrane region" description="Helical" evidence="2">
    <location>
        <begin position="31"/>
        <end position="51"/>
    </location>
</feature>
<dbReference type="Proteomes" id="UP000006230">
    <property type="component" value="Unassembled WGS sequence"/>
</dbReference>
<dbReference type="OrthoDB" id="7876829at2"/>
<dbReference type="EMBL" id="AATQ01000012">
    <property type="protein sequence ID" value="EAU46751.1"/>
    <property type="molecule type" value="Genomic_DNA"/>
</dbReference>
<keyword evidence="2" id="KW-1133">Transmembrane helix</keyword>
<accession>Q0FR36</accession>
<sequence>MSRKFIAAVLAASLAITTFSAAPARADGKDALKLIGAAGALYLLGNSIAQARERAEDERKKDKRKKEEKARQEAHAKQWRERHENRRDERHDARRTDPPRVVGPAFGQRRDAQYVLPARCMMRIEGGGSRYAFDRDCMTNAGVRTSRLPDACEMYVRDGGRKERAFDGACLRRNGYGLEAVRQSGPNLPRPYRRQY</sequence>
<keyword evidence="3" id="KW-0732">Signal</keyword>
<organism evidence="4 5">
    <name type="scientific">Salipiger bermudensis (strain DSM 26914 / JCM 13377 / KCTC 12554 / HTCC2601)</name>
    <name type="common">Pelagibaca bermudensis</name>
    <dbReference type="NCBI Taxonomy" id="314265"/>
    <lineage>
        <taxon>Bacteria</taxon>
        <taxon>Pseudomonadati</taxon>
        <taxon>Pseudomonadota</taxon>
        <taxon>Alphaproteobacteria</taxon>
        <taxon>Rhodobacterales</taxon>
        <taxon>Roseobacteraceae</taxon>
        <taxon>Salipiger</taxon>
    </lineage>
</organism>